<reference evidence="1 2" key="1">
    <citation type="submission" date="2022-12" db="EMBL/GenBank/DDBJ databases">
        <title>Genomic features and morphological characterization of a novel Knufia sp. strain isolated from spacecraft assembly facility.</title>
        <authorList>
            <person name="Teixeira M."/>
            <person name="Chander A.M."/>
            <person name="Stajich J.E."/>
            <person name="Venkateswaran K."/>
        </authorList>
    </citation>
    <scope>NUCLEOTIDE SEQUENCE [LARGE SCALE GENOMIC DNA]</scope>
    <source>
        <strain evidence="1 2">FJI-L2-BK-P2</strain>
    </source>
</reference>
<comment type="caution">
    <text evidence="1">The sequence shown here is derived from an EMBL/GenBank/DDBJ whole genome shotgun (WGS) entry which is preliminary data.</text>
</comment>
<accession>A0AAN8I7K2</accession>
<keyword evidence="2" id="KW-1185">Reference proteome</keyword>
<protein>
    <submittedName>
        <fullName evidence="1">Uncharacterized protein</fullName>
    </submittedName>
</protein>
<organism evidence="1 2">
    <name type="scientific">Knufia fluminis</name>
    <dbReference type="NCBI Taxonomy" id="191047"/>
    <lineage>
        <taxon>Eukaryota</taxon>
        <taxon>Fungi</taxon>
        <taxon>Dikarya</taxon>
        <taxon>Ascomycota</taxon>
        <taxon>Pezizomycotina</taxon>
        <taxon>Eurotiomycetes</taxon>
        <taxon>Chaetothyriomycetidae</taxon>
        <taxon>Chaetothyriales</taxon>
        <taxon>Trichomeriaceae</taxon>
        <taxon>Knufia</taxon>
    </lineage>
</organism>
<dbReference type="Proteomes" id="UP001316803">
    <property type="component" value="Unassembled WGS sequence"/>
</dbReference>
<evidence type="ECO:0000313" key="2">
    <source>
        <dbReference type="Proteomes" id="UP001316803"/>
    </source>
</evidence>
<proteinExistence type="predicted"/>
<dbReference type="EMBL" id="JAKLMC020000001">
    <property type="protein sequence ID" value="KAK5958292.1"/>
    <property type="molecule type" value="Genomic_DNA"/>
</dbReference>
<dbReference type="AlphaFoldDB" id="A0AAN8I7K2"/>
<gene>
    <name evidence="1" type="ORF">OHC33_000134</name>
</gene>
<name>A0AAN8I7K2_9EURO</name>
<sequence>MEIPEDVLDCCIETFVPSYVDLRSPEKAANRLRKQKQKYYAYRGVHPSWVGQQYYTLTLVSEEPVRLSRTRKRKHVHTTAVVEPEHETILDDLLSRQDSLTTMMTAPSIHHAIAEARATGHNATHTENNTDTYSADYAIATTLEAPTSLTQLAGYWQHNAYFQSVPALPNPDHPTHVNMNLKLKLKTWTKRDNFEQKTYFSSGPDTRHSRGRRIRRDYTQRWENRMVERAMLRRGLRDNAVETPSDVEAMDICDCGCDWREWLDNWEELKDLVEGEDGTARVCETTSAYHWWSGALDREMEVEGESNTEQETTDERSEVFSVLESLLSSSEIVVVSRSQSQSYVDWDDDGGSVGLNDISDLVGALDEVEWDVVSDTGWSESAPVTGAEI</sequence>
<evidence type="ECO:0000313" key="1">
    <source>
        <dbReference type="EMBL" id="KAK5958292.1"/>
    </source>
</evidence>